<dbReference type="AlphaFoldDB" id="A0A2Z7ALW6"/>
<dbReference type="PANTHER" id="PTHR33101">
    <property type="entry name" value="ROP GUANINE NUCLEOTIDE EXCHANGE FACTOR 1"/>
    <property type="match status" value="1"/>
</dbReference>
<keyword evidence="6" id="KW-1185">Reference proteome</keyword>
<reference evidence="5 6" key="1">
    <citation type="journal article" date="2015" name="Proc. Natl. Acad. Sci. U.S.A.">
        <title>The resurrection genome of Boea hygrometrica: A blueprint for survival of dehydration.</title>
        <authorList>
            <person name="Xiao L."/>
            <person name="Yang G."/>
            <person name="Zhang L."/>
            <person name="Yang X."/>
            <person name="Zhao S."/>
            <person name="Ji Z."/>
            <person name="Zhou Q."/>
            <person name="Hu M."/>
            <person name="Wang Y."/>
            <person name="Chen M."/>
            <person name="Xu Y."/>
            <person name="Jin H."/>
            <person name="Xiao X."/>
            <person name="Hu G."/>
            <person name="Bao F."/>
            <person name="Hu Y."/>
            <person name="Wan P."/>
            <person name="Li L."/>
            <person name="Deng X."/>
            <person name="Kuang T."/>
            <person name="Xiang C."/>
            <person name="Zhu J.K."/>
            <person name="Oliver M.J."/>
            <person name="He Y."/>
        </authorList>
    </citation>
    <scope>NUCLEOTIDE SEQUENCE [LARGE SCALE GENOMIC DNA]</scope>
    <source>
        <strain evidence="6">cv. XS01</strain>
    </source>
</reference>
<dbReference type="Pfam" id="PF03759">
    <property type="entry name" value="PRONE"/>
    <property type="match status" value="1"/>
</dbReference>
<dbReference type="Gene3D" id="1.20.58.2010">
    <property type="entry name" value="PRONE domain, subdomain 1"/>
    <property type="match status" value="2"/>
</dbReference>
<evidence type="ECO:0000256" key="3">
    <source>
        <dbReference type="SAM" id="MobiDB-lite"/>
    </source>
</evidence>
<evidence type="ECO:0000313" key="6">
    <source>
        <dbReference type="Proteomes" id="UP000250235"/>
    </source>
</evidence>
<feature type="region of interest" description="Disordered" evidence="3">
    <location>
        <begin position="504"/>
        <end position="539"/>
    </location>
</feature>
<dbReference type="Proteomes" id="UP000250235">
    <property type="component" value="Unassembled WGS sequence"/>
</dbReference>
<feature type="compositionally biased region" description="Low complexity" evidence="3">
    <location>
        <begin position="24"/>
        <end position="46"/>
    </location>
</feature>
<dbReference type="GO" id="GO:0005085">
    <property type="term" value="F:guanyl-nucleotide exchange factor activity"/>
    <property type="evidence" value="ECO:0007669"/>
    <property type="project" value="UniProtKB-UniRule"/>
</dbReference>
<dbReference type="FunFam" id="1.20.58.2010:FF:000003">
    <property type="entry name" value="Rop guanine nucleotide exchange factor 14"/>
    <property type="match status" value="1"/>
</dbReference>
<evidence type="ECO:0000256" key="2">
    <source>
        <dbReference type="PROSITE-ProRule" id="PRU00663"/>
    </source>
</evidence>
<dbReference type="InterPro" id="IPR038937">
    <property type="entry name" value="RopGEF"/>
</dbReference>
<evidence type="ECO:0000256" key="1">
    <source>
        <dbReference type="ARBA" id="ARBA00022658"/>
    </source>
</evidence>
<keyword evidence="1 2" id="KW-0344">Guanine-nucleotide releasing factor</keyword>
<dbReference type="InterPro" id="IPR005512">
    <property type="entry name" value="PRONE_dom"/>
</dbReference>
<proteinExistence type="predicted"/>
<dbReference type="FunFam" id="1.20.58.2010:FF:000001">
    <property type="entry name" value="Rop guanine nucleotide exchange factor 14"/>
    <property type="match status" value="1"/>
</dbReference>
<name>A0A2Z7ALW6_9LAMI</name>
<evidence type="ECO:0000259" key="4">
    <source>
        <dbReference type="PROSITE" id="PS51334"/>
    </source>
</evidence>
<dbReference type="EMBL" id="KV016225">
    <property type="protein sequence ID" value="KZV20104.1"/>
    <property type="molecule type" value="Genomic_DNA"/>
</dbReference>
<evidence type="ECO:0000313" key="5">
    <source>
        <dbReference type="EMBL" id="KZV20104.1"/>
    </source>
</evidence>
<feature type="domain" description="PRONE" evidence="4">
    <location>
        <begin position="91"/>
        <end position="477"/>
    </location>
</feature>
<gene>
    <name evidence="5" type="ORF">F511_00961</name>
</gene>
<dbReference type="PROSITE" id="PS51334">
    <property type="entry name" value="PRONE"/>
    <property type="match status" value="1"/>
</dbReference>
<dbReference type="PANTHER" id="PTHR33101:SF50">
    <property type="entry name" value="ROP GUANINE NUCLEOTIDE EXCHANGE FACTOR 1-LIKE"/>
    <property type="match status" value="1"/>
</dbReference>
<accession>A0A2Z7ALW6</accession>
<organism evidence="5 6">
    <name type="scientific">Dorcoceras hygrometricum</name>
    <dbReference type="NCBI Taxonomy" id="472368"/>
    <lineage>
        <taxon>Eukaryota</taxon>
        <taxon>Viridiplantae</taxon>
        <taxon>Streptophyta</taxon>
        <taxon>Embryophyta</taxon>
        <taxon>Tracheophyta</taxon>
        <taxon>Spermatophyta</taxon>
        <taxon>Magnoliopsida</taxon>
        <taxon>eudicotyledons</taxon>
        <taxon>Gunneridae</taxon>
        <taxon>Pentapetalae</taxon>
        <taxon>asterids</taxon>
        <taxon>lamiids</taxon>
        <taxon>Lamiales</taxon>
        <taxon>Gesneriaceae</taxon>
        <taxon>Didymocarpoideae</taxon>
        <taxon>Trichosporeae</taxon>
        <taxon>Loxocarpinae</taxon>
        <taxon>Dorcoceras</taxon>
    </lineage>
</organism>
<sequence length="539" mass="60468">MERNEVSQSEDELEDLQSRRFEGSYSLSADVSESESSTSSASTFSSRNQMASISTTLHLASNSDSLPTPPIMLPVVGGRHVIISPEKPDRSKMEQPELSEAELMKERFAKLLLGEDMSGGGKGVSTALAISNAITNLAASVFGELWKLEPLSQQKKSMWQREMEWLLYVSYSIVELIPSVQEFPGGGSFEVMVTQQRSDLYVNLPALKKIDVMLINILDGFHDNEFYYVDRGIVVADGEHAEAYIGSASSRRHSIALEEKWWLPFPKVPTKGLSEGSRKLLQHCKECTQQIFKAAVRINSSVLSEMEVPQAYLEGLPKSEKACLGEVLYRYITADQFSPDCLLDYVDLSSEYSTLEIVNRIESAIHFWRLKCQKKKLNRSKTGMLWGNTVKGLVDDTEKSKTYAHRADALLKNLKLHFPGLPQTNLDMNKIQYNKDVGQSILESYSRVMESLAFNLMARIDDLLYVDDATKQRVMAESLLLHNHRRMTSARVPYNQISPMRFIDQSSSSSSQTGSPCGFSMSGPQRPRRSRHAGSQPGF</sequence>
<dbReference type="OrthoDB" id="1053009at2759"/>
<feature type="region of interest" description="Disordered" evidence="3">
    <location>
        <begin position="1"/>
        <end position="47"/>
    </location>
</feature>
<protein>
    <recommendedName>
        <fullName evidence="4">PRONE domain-containing protein</fullName>
    </recommendedName>
</protein>